<dbReference type="GO" id="GO:0005634">
    <property type="term" value="C:nucleus"/>
    <property type="evidence" value="ECO:0007669"/>
    <property type="project" value="TreeGrafter"/>
</dbReference>
<keyword evidence="5" id="KW-0833">Ubl conjugation pathway</keyword>
<reference evidence="11" key="1">
    <citation type="journal article" date="2020" name="Stud. Mycol.">
        <title>101 Dothideomycetes genomes: a test case for predicting lifestyles and emergence of pathogens.</title>
        <authorList>
            <person name="Haridas S."/>
            <person name="Albert R."/>
            <person name="Binder M."/>
            <person name="Bloem J."/>
            <person name="Labutti K."/>
            <person name="Salamov A."/>
            <person name="Andreopoulos B."/>
            <person name="Baker S."/>
            <person name="Barry K."/>
            <person name="Bills G."/>
            <person name="Bluhm B."/>
            <person name="Cannon C."/>
            <person name="Castanera R."/>
            <person name="Culley D."/>
            <person name="Daum C."/>
            <person name="Ezra D."/>
            <person name="Gonzalez J."/>
            <person name="Henrissat B."/>
            <person name="Kuo A."/>
            <person name="Liang C."/>
            <person name="Lipzen A."/>
            <person name="Lutzoni F."/>
            <person name="Magnuson J."/>
            <person name="Mondo S."/>
            <person name="Nolan M."/>
            <person name="Ohm R."/>
            <person name="Pangilinan J."/>
            <person name="Park H.-J."/>
            <person name="Ramirez L."/>
            <person name="Alfaro M."/>
            <person name="Sun H."/>
            <person name="Tritt A."/>
            <person name="Yoshinaga Y."/>
            <person name="Zwiers L.-H."/>
            <person name="Turgeon B."/>
            <person name="Goodwin S."/>
            <person name="Spatafora J."/>
            <person name="Crous P."/>
            <person name="Grigoriev I."/>
        </authorList>
    </citation>
    <scope>NUCLEOTIDE SEQUENCE</scope>
    <source>
        <strain evidence="11">CBS 121739</strain>
    </source>
</reference>
<feature type="transmembrane region" description="Helical" evidence="9">
    <location>
        <begin position="26"/>
        <end position="44"/>
    </location>
</feature>
<keyword evidence="7" id="KW-0788">Thiol protease</keyword>
<dbReference type="RefSeq" id="XP_033605131.1">
    <property type="nucleotide sequence ID" value="XM_033747812.1"/>
</dbReference>
<dbReference type="PROSITE" id="PS00973">
    <property type="entry name" value="USP_2"/>
    <property type="match status" value="1"/>
</dbReference>
<evidence type="ECO:0000256" key="3">
    <source>
        <dbReference type="ARBA" id="ARBA00012759"/>
    </source>
</evidence>
<comment type="catalytic activity">
    <reaction evidence="1">
        <text>Thiol-dependent hydrolysis of ester, thioester, amide, peptide and isopeptide bonds formed by the C-terminal Gly of ubiquitin (a 76-residue protein attached to proteins as an intracellular targeting signal).</text>
        <dbReference type="EC" id="3.4.19.12"/>
    </reaction>
</comment>
<dbReference type="CDD" id="cd02662">
    <property type="entry name" value="Peptidase_C19F"/>
    <property type="match status" value="1"/>
</dbReference>
<dbReference type="GO" id="GO:0016579">
    <property type="term" value="P:protein deubiquitination"/>
    <property type="evidence" value="ECO:0007669"/>
    <property type="project" value="InterPro"/>
</dbReference>
<keyword evidence="9" id="KW-0812">Transmembrane</keyword>
<dbReference type="Proteomes" id="UP000799437">
    <property type="component" value="Unassembled WGS sequence"/>
</dbReference>
<proteinExistence type="inferred from homology"/>
<dbReference type="PANTHER" id="PTHR24006">
    <property type="entry name" value="UBIQUITIN CARBOXYL-TERMINAL HYDROLASE"/>
    <property type="match status" value="1"/>
</dbReference>
<feature type="compositionally biased region" description="Polar residues" evidence="8">
    <location>
        <begin position="582"/>
        <end position="607"/>
    </location>
</feature>
<comment type="similarity">
    <text evidence="2">Belongs to the peptidase C19 family.</text>
</comment>
<evidence type="ECO:0000256" key="5">
    <source>
        <dbReference type="ARBA" id="ARBA00022786"/>
    </source>
</evidence>
<dbReference type="GO" id="GO:0005829">
    <property type="term" value="C:cytosol"/>
    <property type="evidence" value="ECO:0007669"/>
    <property type="project" value="TreeGrafter"/>
</dbReference>
<dbReference type="EC" id="3.4.19.12" evidence="3"/>
<dbReference type="AlphaFoldDB" id="A0A6A6WKG2"/>
<dbReference type="GeneID" id="54488866"/>
<evidence type="ECO:0000256" key="1">
    <source>
        <dbReference type="ARBA" id="ARBA00000707"/>
    </source>
</evidence>
<keyword evidence="9" id="KW-0472">Membrane</keyword>
<dbReference type="OrthoDB" id="2020758at2759"/>
<evidence type="ECO:0000259" key="10">
    <source>
        <dbReference type="PROSITE" id="PS50235"/>
    </source>
</evidence>
<evidence type="ECO:0000256" key="7">
    <source>
        <dbReference type="ARBA" id="ARBA00022807"/>
    </source>
</evidence>
<evidence type="ECO:0000256" key="8">
    <source>
        <dbReference type="SAM" id="MobiDB-lite"/>
    </source>
</evidence>
<name>A0A6A6WKG2_9PEZI</name>
<dbReference type="Pfam" id="PF00443">
    <property type="entry name" value="UCH"/>
    <property type="match status" value="1"/>
</dbReference>
<gene>
    <name evidence="11" type="ORF">EJ05DRAFT_506375</name>
</gene>
<feature type="domain" description="USP" evidence="10">
    <location>
        <begin position="115"/>
        <end position="576"/>
    </location>
</feature>
<feature type="compositionally biased region" description="Basic and acidic residues" evidence="8">
    <location>
        <begin position="522"/>
        <end position="543"/>
    </location>
</feature>
<dbReference type="InterPro" id="IPR001394">
    <property type="entry name" value="Peptidase_C19_UCH"/>
</dbReference>
<accession>A0A6A6WKG2</accession>
<evidence type="ECO:0000256" key="4">
    <source>
        <dbReference type="ARBA" id="ARBA00022670"/>
    </source>
</evidence>
<dbReference type="GO" id="GO:0006508">
    <property type="term" value="P:proteolysis"/>
    <property type="evidence" value="ECO:0007669"/>
    <property type="project" value="UniProtKB-KW"/>
</dbReference>
<dbReference type="Gene3D" id="3.90.70.10">
    <property type="entry name" value="Cysteine proteinases"/>
    <property type="match status" value="1"/>
</dbReference>
<organism evidence="11 12">
    <name type="scientific">Pseudovirgaria hyperparasitica</name>
    <dbReference type="NCBI Taxonomy" id="470096"/>
    <lineage>
        <taxon>Eukaryota</taxon>
        <taxon>Fungi</taxon>
        <taxon>Dikarya</taxon>
        <taxon>Ascomycota</taxon>
        <taxon>Pezizomycotina</taxon>
        <taxon>Dothideomycetes</taxon>
        <taxon>Dothideomycetes incertae sedis</taxon>
        <taxon>Acrospermales</taxon>
        <taxon>Acrospermaceae</taxon>
        <taxon>Pseudovirgaria</taxon>
    </lineage>
</organism>
<feature type="region of interest" description="Disordered" evidence="8">
    <location>
        <begin position="516"/>
        <end position="552"/>
    </location>
</feature>
<dbReference type="InterPro" id="IPR018200">
    <property type="entry name" value="USP_CS"/>
</dbReference>
<evidence type="ECO:0000256" key="6">
    <source>
        <dbReference type="ARBA" id="ARBA00022801"/>
    </source>
</evidence>
<evidence type="ECO:0000313" key="11">
    <source>
        <dbReference type="EMBL" id="KAF2762680.1"/>
    </source>
</evidence>
<sequence>MEHTNIFHARKQLLPPQDNESGYRNMSASILSTIFFIICAGIFFHRGSTVHGLLYNLADLASRILNVYAPRPLLNFVIILRRSLHIPGYGSSRLNPLPSMSKFLLGSNVSTGVPAGLGNFDNSCYQNSILQGLSSLPSVRRFFSNMTVEFDTLGPDSMVGTLADLLDTLSDPKTNEKTLWTPQKLKTMDSVNPQDAHEYFGSMMDVTEKELAEAMHARPQSAGLKELDGSTAETPLGTQVMEGFASGQYRREEGIARYGNPLDGLLADRTMCTECGYCEGLRLVSFNCLMTQFPKNFPQWYTFQLGDLLREYMKLEKVGPTYCARCTLLQNKKSLERLLATCATNGLSSSAEFENTARARLDSVRDLLESEDFGENDKNLTIKCGISKNKWTETLKTKQSVIARAPQSLAIHINRSEFDEKTWQLRKNTSPVEFPVFQDMSAWTLGGLEAESKDSQDAVQLWKMDPMQSMLPEEEVTRKALGWQLQYELRAVVRHQGFGHHNGHYVCYKKHASSLESTGKSDANDHVDVSPEDKPEETTDHQSGRWWSFSDEDVRPQDERAVLKAPGVFMLFYERRMVDPPRSTSCRQEVSDTPRQAVPHTTDTTQDLVEPLKVTQEGHKQNAETPTGRLAQLTDDLMRDLKAAKGTSESQKDHESAVPEKPMAPLAKLPLTSDTPSEILSGPPDSTPPTPISSASKSDQIQPTEGTYSPDKESKSVHMRTAGHPSMHRGRGESLLMVAPT</sequence>
<dbReference type="InterPro" id="IPR050164">
    <property type="entry name" value="Peptidase_C19"/>
</dbReference>
<dbReference type="PANTHER" id="PTHR24006:SF888">
    <property type="entry name" value="UBIQUITIN CARBOXYL-TERMINAL HYDROLASE 30"/>
    <property type="match status" value="1"/>
</dbReference>
<dbReference type="EMBL" id="ML996565">
    <property type="protein sequence ID" value="KAF2762680.1"/>
    <property type="molecule type" value="Genomic_DNA"/>
</dbReference>
<dbReference type="PROSITE" id="PS50235">
    <property type="entry name" value="USP_3"/>
    <property type="match status" value="1"/>
</dbReference>
<dbReference type="InterPro" id="IPR038765">
    <property type="entry name" value="Papain-like_cys_pep_sf"/>
</dbReference>
<keyword evidence="6" id="KW-0378">Hydrolase</keyword>
<dbReference type="InterPro" id="IPR028889">
    <property type="entry name" value="USP"/>
</dbReference>
<keyword evidence="4" id="KW-0645">Protease</keyword>
<evidence type="ECO:0000256" key="9">
    <source>
        <dbReference type="SAM" id="Phobius"/>
    </source>
</evidence>
<keyword evidence="12" id="KW-1185">Reference proteome</keyword>
<feature type="region of interest" description="Disordered" evidence="8">
    <location>
        <begin position="580"/>
        <end position="609"/>
    </location>
</feature>
<dbReference type="SUPFAM" id="SSF54001">
    <property type="entry name" value="Cysteine proteinases"/>
    <property type="match status" value="1"/>
</dbReference>
<evidence type="ECO:0000256" key="2">
    <source>
        <dbReference type="ARBA" id="ARBA00009085"/>
    </source>
</evidence>
<protein>
    <recommendedName>
        <fullName evidence="3">ubiquitinyl hydrolase 1</fullName>
        <ecNumber evidence="3">3.4.19.12</ecNumber>
    </recommendedName>
</protein>
<keyword evidence="9" id="KW-1133">Transmembrane helix</keyword>
<evidence type="ECO:0000313" key="12">
    <source>
        <dbReference type="Proteomes" id="UP000799437"/>
    </source>
</evidence>
<feature type="region of interest" description="Disordered" evidence="8">
    <location>
        <begin position="644"/>
        <end position="741"/>
    </location>
</feature>
<dbReference type="GO" id="GO:0004843">
    <property type="term" value="F:cysteine-type deubiquitinase activity"/>
    <property type="evidence" value="ECO:0007669"/>
    <property type="project" value="UniProtKB-EC"/>
</dbReference>